<feature type="domain" description="Peptidase M11 gametolysin" evidence="1">
    <location>
        <begin position="104"/>
        <end position="196"/>
    </location>
</feature>
<sequence length="253" mass="27545">MEGCNVASLALKTREQLVSRVGLLGKDGQRYLPPDWMLVQFLPRVCSAELGCSWEANAFGGQVFLRQVTPWLAGSMVLSQIGVHRSGTGRPMEDATENLLDRSSSMGCWAKAVDGGDLDASNLPLGRFISFPLPAQHVSSKNMIRIRPTWLGEAHSHNLYISYRQARAGDSGLDPELDGKVLLHQILKTEDVRYTGASSRHGYTELLLGHVIAPGGKVVLTPFQLCVTAGAAAGGSEIKVQIYRHNQHDKECP</sequence>
<accession>A0A835XIS4</accession>
<dbReference type="Proteomes" id="UP000612055">
    <property type="component" value="Unassembled WGS sequence"/>
</dbReference>
<dbReference type="EMBL" id="JAEHOE010000141">
    <property type="protein sequence ID" value="KAG2484833.1"/>
    <property type="molecule type" value="Genomic_DNA"/>
</dbReference>
<organism evidence="2 3">
    <name type="scientific">Edaphochlamys debaryana</name>
    <dbReference type="NCBI Taxonomy" id="47281"/>
    <lineage>
        <taxon>Eukaryota</taxon>
        <taxon>Viridiplantae</taxon>
        <taxon>Chlorophyta</taxon>
        <taxon>core chlorophytes</taxon>
        <taxon>Chlorophyceae</taxon>
        <taxon>CS clade</taxon>
        <taxon>Chlamydomonadales</taxon>
        <taxon>Chlamydomonadales incertae sedis</taxon>
        <taxon>Edaphochlamys</taxon>
    </lineage>
</organism>
<gene>
    <name evidence="2" type="ORF">HYH03_016400</name>
</gene>
<dbReference type="InterPro" id="IPR008752">
    <property type="entry name" value="Peptidase_M11"/>
</dbReference>
<name>A0A835XIS4_9CHLO</name>
<protein>
    <recommendedName>
        <fullName evidence="1">Peptidase M11 gametolysin domain-containing protein</fullName>
    </recommendedName>
</protein>
<reference evidence="2" key="1">
    <citation type="journal article" date="2020" name="bioRxiv">
        <title>Comparative genomics of Chlamydomonas.</title>
        <authorList>
            <person name="Craig R.J."/>
            <person name="Hasan A.R."/>
            <person name="Ness R.W."/>
            <person name="Keightley P.D."/>
        </authorList>
    </citation>
    <scope>NUCLEOTIDE SEQUENCE</scope>
    <source>
        <strain evidence="2">CCAP 11/70</strain>
    </source>
</reference>
<evidence type="ECO:0000313" key="3">
    <source>
        <dbReference type="Proteomes" id="UP000612055"/>
    </source>
</evidence>
<evidence type="ECO:0000259" key="1">
    <source>
        <dbReference type="Pfam" id="PF05548"/>
    </source>
</evidence>
<dbReference type="Pfam" id="PF05548">
    <property type="entry name" value="Peptidase_M11"/>
    <property type="match status" value="1"/>
</dbReference>
<proteinExistence type="predicted"/>
<evidence type="ECO:0000313" key="2">
    <source>
        <dbReference type="EMBL" id="KAG2484833.1"/>
    </source>
</evidence>
<dbReference type="OrthoDB" id="562642at2759"/>
<dbReference type="AlphaFoldDB" id="A0A835XIS4"/>
<keyword evidence="3" id="KW-1185">Reference proteome</keyword>
<comment type="caution">
    <text evidence="2">The sequence shown here is derived from an EMBL/GenBank/DDBJ whole genome shotgun (WGS) entry which is preliminary data.</text>
</comment>